<reference evidence="1 3" key="1">
    <citation type="journal article" date="2011" name="Nature">
        <title>The Medicago genome provides insight into the evolution of rhizobial symbioses.</title>
        <authorList>
            <person name="Young N.D."/>
            <person name="Debelle F."/>
            <person name="Oldroyd G.E."/>
            <person name="Geurts R."/>
            <person name="Cannon S.B."/>
            <person name="Udvardi M.K."/>
            <person name="Benedito V.A."/>
            <person name="Mayer K.F."/>
            <person name="Gouzy J."/>
            <person name="Schoof H."/>
            <person name="Van de Peer Y."/>
            <person name="Proost S."/>
            <person name="Cook D.R."/>
            <person name="Meyers B.C."/>
            <person name="Spannagl M."/>
            <person name="Cheung F."/>
            <person name="De Mita S."/>
            <person name="Krishnakumar V."/>
            <person name="Gundlach H."/>
            <person name="Zhou S."/>
            <person name="Mudge J."/>
            <person name="Bharti A.K."/>
            <person name="Murray J.D."/>
            <person name="Naoumkina M.A."/>
            <person name="Rosen B."/>
            <person name="Silverstein K.A."/>
            <person name="Tang H."/>
            <person name="Rombauts S."/>
            <person name="Zhao P.X."/>
            <person name="Zhou P."/>
            <person name="Barbe V."/>
            <person name="Bardou P."/>
            <person name="Bechner M."/>
            <person name="Bellec A."/>
            <person name="Berger A."/>
            <person name="Berges H."/>
            <person name="Bidwell S."/>
            <person name="Bisseling T."/>
            <person name="Choisne N."/>
            <person name="Couloux A."/>
            <person name="Denny R."/>
            <person name="Deshpande S."/>
            <person name="Dai X."/>
            <person name="Doyle J.J."/>
            <person name="Dudez A.M."/>
            <person name="Farmer A.D."/>
            <person name="Fouteau S."/>
            <person name="Franken C."/>
            <person name="Gibelin C."/>
            <person name="Gish J."/>
            <person name="Goldstein S."/>
            <person name="Gonzalez A.J."/>
            <person name="Green P.J."/>
            <person name="Hallab A."/>
            <person name="Hartog M."/>
            <person name="Hua A."/>
            <person name="Humphray S.J."/>
            <person name="Jeong D.H."/>
            <person name="Jing Y."/>
            <person name="Jocker A."/>
            <person name="Kenton S.M."/>
            <person name="Kim D.J."/>
            <person name="Klee K."/>
            <person name="Lai H."/>
            <person name="Lang C."/>
            <person name="Lin S."/>
            <person name="Macmil S.L."/>
            <person name="Magdelenat G."/>
            <person name="Matthews L."/>
            <person name="McCorrison J."/>
            <person name="Monaghan E.L."/>
            <person name="Mun J.H."/>
            <person name="Najar F.Z."/>
            <person name="Nicholson C."/>
            <person name="Noirot C."/>
            <person name="O'Bleness M."/>
            <person name="Paule C.R."/>
            <person name="Poulain J."/>
            <person name="Prion F."/>
            <person name="Qin B."/>
            <person name="Qu C."/>
            <person name="Retzel E.F."/>
            <person name="Riddle C."/>
            <person name="Sallet E."/>
            <person name="Samain S."/>
            <person name="Samson N."/>
            <person name="Sanders I."/>
            <person name="Saurat O."/>
            <person name="Scarpelli C."/>
            <person name="Schiex T."/>
            <person name="Segurens B."/>
            <person name="Severin A.J."/>
            <person name="Sherrier D.J."/>
            <person name="Shi R."/>
            <person name="Sims S."/>
            <person name="Singer S.R."/>
            <person name="Sinharoy S."/>
            <person name="Sterck L."/>
            <person name="Viollet A."/>
            <person name="Wang B.B."/>
            <person name="Wang K."/>
            <person name="Wang M."/>
            <person name="Wang X."/>
            <person name="Warfsmann J."/>
            <person name="Weissenbach J."/>
            <person name="White D.D."/>
            <person name="White J.D."/>
            <person name="Wiley G.B."/>
            <person name="Wincker P."/>
            <person name="Xing Y."/>
            <person name="Yang L."/>
            <person name="Yao Z."/>
            <person name="Ying F."/>
            <person name="Zhai J."/>
            <person name="Zhou L."/>
            <person name="Zuber A."/>
            <person name="Denarie J."/>
            <person name="Dixon R.A."/>
            <person name="May G.D."/>
            <person name="Schwartz D.C."/>
            <person name="Rogers J."/>
            <person name="Quetier F."/>
            <person name="Town C.D."/>
            <person name="Roe B.A."/>
        </authorList>
    </citation>
    <scope>NUCLEOTIDE SEQUENCE [LARGE SCALE GENOMIC DNA]</scope>
    <source>
        <strain evidence="1">A17</strain>
        <strain evidence="2 3">cv. Jemalong A17</strain>
    </source>
</reference>
<keyword evidence="3" id="KW-1185">Reference proteome</keyword>
<dbReference type="EMBL" id="CM001217">
    <property type="protein sequence ID" value="AES62187.1"/>
    <property type="molecule type" value="Genomic_DNA"/>
</dbReference>
<evidence type="ECO:0000313" key="1">
    <source>
        <dbReference type="EMBL" id="AES62187.1"/>
    </source>
</evidence>
<dbReference type="HOGENOM" id="CLU_2743761_0_0_1"/>
<accession>G7I3C4</accession>
<dbReference type="EnsemblPlants" id="AES62187">
    <property type="protein sequence ID" value="AES62187"/>
    <property type="gene ID" value="MTR_1g095440"/>
</dbReference>
<name>G7I3C4_MEDTR</name>
<evidence type="ECO:0000313" key="3">
    <source>
        <dbReference type="Proteomes" id="UP000002051"/>
    </source>
</evidence>
<evidence type="ECO:0000313" key="2">
    <source>
        <dbReference type="EnsemblPlants" id="AES62187"/>
    </source>
</evidence>
<proteinExistence type="predicted"/>
<sequence>MKFVPFDLDVAKREVEGHSIVSIQIHKVPYAYAIRQNSQVAGPILGIELYLIIEAKFATAEMREIMIDAYV</sequence>
<reference evidence="2" key="3">
    <citation type="submission" date="2015-04" db="UniProtKB">
        <authorList>
            <consortium name="EnsemblPlants"/>
        </authorList>
    </citation>
    <scope>IDENTIFICATION</scope>
    <source>
        <strain evidence="2">cv. Jemalong A17</strain>
    </source>
</reference>
<protein>
    <submittedName>
        <fullName evidence="1 2">Uncharacterized protein</fullName>
    </submittedName>
</protein>
<reference evidence="1 3" key="2">
    <citation type="journal article" date="2014" name="BMC Genomics">
        <title>An improved genome release (version Mt4.0) for the model legume Medicago truncatula.</title>
        <authorList>
            <person name="Tang H."/>
            <person name="Krishnakumar V."/>
            <person name="Bidwell S."/>
            <person name="Rosen B."/>
            <person name="Chan A."/>
            <person name="Zhou S."/>
            <person name="Gentzbittel L."/>
            <person name="Childs K.L."/>
            <person name="Yandell M."/>
            <person name="Gundlach H."/>
            <person name="Mayer K.F."/>
            <person name="Schwartz D.C."/>
            <person name="Town C.D."/>
        </authorList>
    </citation>
    <scope>GENOME REANNOTATION</scope>
    <source>
        <strain evidence="2 3">cv. Jemalong A17</strain>
    </source>
</reference>
<dbReference type="PaxDb" id="3880-AES62187"/>
<dbReference type="Proteomes" id="UP000002051">
    <property type="component" value="Unassembled WGS sequence"/>
</dbReference>
<gene>
    <name evidence="1" type="ordered locus">MTR_1g095440</name>
</gene>
<dbReference type="AlphaFoldDB" id="G7I3C4"/>
<organism evidence="1 3">
    <name type="scientific">Medicago truncatula</name>
    <name type="common">Barrel medic</name>
    <name type="synonym">Medicago tribuloides</name>
    <dbReference type="NCBI Taxonomy" id="3880"/>
    <lineage>
        <taxon>Eukaryota</taxon>
        <taxon>Viridiplantae</taxon>
        <taxon>Streptophyta</taxon>
        <taxon>Embryophyta</taxon>
        <taxon>Tracheophyta</taxon>
        <taxon>Spermatophyta</taxon>
        <taxon>Magnoliopsida</taxon>
        <taxon>eudicotyledons</taxon>
        <taxon>Gunneridae</taxon>
        <taxon>Pentapetalae</taxon>
        <taxon>rosids</taxon>
        <taxon>fabids</taxon>
        <taxon>Fabales</taxon>
        <taxon>Fabaceae</taxon>
        <taxon>Papilionoideae</taxon>
        <taxon>50 kb inversion clade</taxon>
        <taxon>NPAAA clade</taxon>
        <taxon>Hologalegina</taxon>
        <taxon>IRL clade</taxon>
        <taxon>Trifolieae</taxon>
        <taxon>Medicago</taxon>
    </lineage>
</organism>